<accession>A0A6L2PE48</accession>
<keyword evidence="7" id="KW-0206">Cytoskeleton</keyword>
<evidence type="ECO:0000256" key="9">
    <source>
        <dbReference type="ARBA" id="ARBA00024190"/>
    </source>
</evidence>
<dbReference type="PROSITE" id="PS50294">
    <property type="entry name" value="WD_REPEATS_REGION"/>
    <property type="match status" value="1"/>
</dbReference>
<feature type="repeat" description="WD" evidence="12">
    <location>
        <begin position="329"/>
        <end position="362"/>
    </location>
</feature>
<proteinExistence type="predicted"/>
<dbReference type="Proteomes" id="UP000502823">
    <property type="component" value="Unassembled WGS sequence"/>
</dbReference>
<evidence type="ECO:0000256" key="1">
    <source>
        <dbReference type="ARBA" id="ARBA00004611"/>
    </source>
</evidence>
<evidence type="ECO:0000256" key="3">
    <source>
        <dbReference type="ARBA" id="ARBA00022574"/>
    </source>
</evidence>
<evidence type="ECO:0000256" key="5">
    <source>
        <dbReference type="ARBA" id="ARBA00022846"/>
    </source>
</evidence>
<dbReference type="InterPro" id="IPR001680">
    <property type="entry name" value="WD40_rpt"/>
</dbReference>
<dbReference type="GO" id="GO:0005858">
    <property type="term" value="C:axonemal dynein complex"/>
    <property type="evidence" value="ECO:0007669"/>
    <property type="project" value="TreeGrafter"/>
</dbReference>
<keyword evidence="4" id="KW-0677">Repeat</keyword>
<keyword evidence="6" id="KW-0969">Cilium</keyword>
<evidence type="ECO:0000256" key="8">
    <source>
        <dbReference type="ARBA" id="ARBA00023273"/>
    </source>
</evidence>
<keyword evidence="8" id="KW-0966">Cell projection</keyword>
<dbReference type="EMBL" id="BLKM01000142">
    <property type="protein sequence ID" value="GFG29472.1"/>
    <property type="molecule type" value="Genomic_DNA"/>
</dbReference>
<evidence type="ECO:0000256" key="4">
    <source>
        <dbReference type="ARBA" id="ARBA00022737"/>
    </source>
</evidence>
<name>A0A6L2PE48_COPFO</name>
<keyword evidence="14" id="KW-1185">Reference proteome</keyword>
<dbReference type="AlphaFoldDB" id="A0A6L2PE48"/>
<dbReference type="FunCoup" id="A0A6L2PE48">
    <property type="interactions" value="17"/>
</dbReference>
<comment type="caution">
    <text evidence="13">The sequence shown here is derived from an EMBL/GenBank/DDBJ whole genome shotgun (WGS) entry which is preliminary data.</text>
</comment>
<evidence type="ECO:0000256" key="6">
    <source>
        <dbReference type="ARBA" id="ARBA00023069"/>
    </source>
</evidence>
<dbReference type="Pfam" id="PF00400">
    <property type="entry name" value="WD40"/>
    <property type="match status" value="1"/>
</dbReference>
<organism evidence="13 14">
    <name type="scientific">Coptotermes formosanus</name>
    <name type="common">Formosan subterranean termite</name>
    <dbReference type="NCBI Taxonomy" id="36987"/>
    <lineage>
        <taxon>Eukaryota</taxon>
        <taxon>Metazoa</taxon>
        <taxon>Ecdysozoa</taxon>
        <taxon>Arthropoda</taxon>
        <taxon>Hexapoda</taxon>
        <taxon>Insecta</taxon>
        <taxon>Pterygota</taxon>
        <taxon>Neoptera</taxon>
        <taxon>Polyneoptera</taxon>
        <taxon>Dictyoptera</taxon>
        <taxon>Blattodea</taxon>
        <taxon>Blattoidea</taxon>
        <taxon>Termitoidae</taxon>
        <taxon>Rhinotermitidae</taxon>
        <taxon>Coptotermes</taxon>
    </lineage>
</organism>
<dbReference type="GO" id="GO:0003341">
    <property type="term" value="P:cilium movement"/>
    <property type="evidence" value="ECO:0007669"/>
    <property type="project" value="TreeGrafter"/>
</dbReference>
<dbReference type="SUPFAM" id="SSF50978">
    <property type="entry name" value="WD40 repeat-like"/>
    <property type="match status" value="1"/>
</dbReference>
<keyword evidence="3 12" id="KW-0853">WD repeat</keyword>
<gene>
    <name evidence="13" type="ORF">Cfor_02861</name>
</gene>
<dbReference type="Gene3D" id="2.130.10.10">
    <property type="entry name" value="YVTN repeat-like/Quinoprotein amine dehydrogenase"/>
    <property type="match status" value="1"/>
</dbReference>
<dbReference type="SMART" id="SM00320">
    <property type="entry name" value="WD40"/>
    <property type="match status" value="5"/>
</dbReference>
<evidence type="ECO:0000256" key="12">
    <source>
        <dbReference type="PROSITE-ProRule" id="PRU00221"/>
    </source>
</evidence>
<keyword evidence="2" id="KW-0963">Cytoplasm</keyword>
<evidence type="ECO:0000313" key="13">
    <source>
        <dbReference type="EMBL" id="GFG29472.1"/>
    </source>
</evidence>
<dbReference type="OrthoDB" id="10259804at2759"/>
<dbReference type="PROSITE" id="PS50082">
    <property type="entry name" value="WD_REPEATS_2"/>
    <property type="match status" value="1"/>
</dbReference>
<sequence length="490" mass="55661">MDERVIGKEMQFVKKELGDNAVTGEKEVEDSKIRVIGEALSRKGVNLTRREQFESLAKSEVFLNACAKMERLLASNVYRNQQKIFRGLMQPDPLRLDVKFRYRVELLWSFTSDYVRGRTVTGMCWNSLNTDLLAVGYGKYFHQDRKNGLVCCWTIKNPTQPERKYKFDSPVTSVNFSTYRPNLLACGFYNGSVAILDISFRTKTIIVVSNRETSPSYEPVWQILWFRGDDNQQTEEQLMTCCQDGRICRYRREKTLDCFSMMLVTRVVGKVKGIDQTRKCRAYDIPVTRHPSALVLTRHPVETLTYFVGTDEGCIHKCSISLHQHLDIFAAHNGPVYSMQFSPFCSKIFLTCGADWCVRIWSEGVGQPLLTLNTSMEAVQGAAWSPVNATIIASISGNNIHFWDIRRKICAPGSTTTSPTESRNLMVQFTSSGLNVVVGDSDGTVHVYGLQDMPFSPFYQETVLVQSIKDALVTRPELLTILKKIGKPFY</sequence>
<dbReference type="InterPro" id="IPR015943">
    <property type="entry name" value="WD40/YVTN_repeat-like_dom_sf"/>
</dbReference>
<evidence type="ECO:0000256" key="7">
    <source>
        <dbReference type="ARBA" id="ARBA00023212"/>
    </source>
</evidence>
<dbReference type="PANTHER" id="PTHR12442">
    <property type="entry name" value="DYNEIN INTERMEDIATE CHAIN"/>
    <property type="match status" value="1"/>
</dbReference>
<evidence type="ECO:0000256" key="11">
    <source>
        <dbReference type="ARBA" id="ARBA00041557"/>
    </source>
</evidence>
<evidence type="ECO:0000313" key="14">
    <source>
        <dbReference type="Proteomes" id="UP000502823"/>
    </source>
</evidence>
<dbReference type="GO" id="GO:0045503">
    <property type="term" value="F:dynein light chain binding"/>
    <property type="evidence" value="ECO:0007669"/>
    <property type="project" value="TreeGrafter"/>
</dbReference>
<protein>
    <recommendedName>
        <fullName evidence="10">Dynein axonemal intermediate chain 4</fullName>
    </recommendedName>
    <alternativeName>
        <fullName evidence="11">WD repeat-containing protein 78</fullName>
    </alternativeName>
</protein>
<reference evidence="14" key="1">
    <citation type="submission" date="2020-01" db="EMBL/GenBank/DDBJ databases">
        <title>Draft genome sequence of the Termite Coptotermes fromosanus.</title>
        <authorList>
            <person name="Itakura S."/>
            <person name="Yosikawa Y."/>
            <person name="Umezawa K."/>
        </authorList>
    </citation>
    <scope>NUCLEOTIDE SEQUENCE [LARGE SCALE GENOMIC DNA]</scope>
</reference>
<evidence type="ECO:0000256" key="10">
    <source>
        <dbReference type="ARBA" id="ARBA00040002"/>
    </source>
</evidence>
<dbReference type="InParanoid" id="A0A6L2PE48"/>
<dbReference type="GO" id="GO:0120293">
    <property type="term" value="C:dynein axonemal particle"/>
    <property type="evidence" value="ECO:0007669"/>
    <property type="project" value="UniProtKB-SubCell"/>
</dbReference>
<dbReference type="InterPro" id="IPR036322">
    <property type="entry name" value="WD40_repeat_dom_sf"/>
</dbReference>
<comment type="subcellular location">
    <subcellularLocation>
        <location evidence="1">Cytoplasm</location>
        <location evidence="1">Cytoskeleton</location>
        <location evidence="1">Flagellum axoneme</location>
    </subcellularLocation>
    <subcellularLocation>
        <location evidence="9">Dynein axonemal particle</location>
    </subcellularLocation>
</comment>
<dbReference type="InterPro" id="IPR050687">
    <property type="entry name" value="Dynein_IC"/>
</dbReference>
<evidence type="ECO:0000256" key="2">
    <source>
        <dbReference type="ARBA" id="ARBA00022490"/>
    </source>
</evidence>
<dbReference type="GO" id="GO:0045504">
    <property type="term" value="F:dynein heavy chain binding"/>
    <property type="evidence" value="ECO:0007669"/>
    <property type="project" value="TreeGrafter"/>
</dbReference>
<dbReference type="PANTHER" id="PTHR12442:SF12">
    <property type="entry name" value="DYNEIN AXONEMAL INTERMEDIATE CHAIN 4"/>
    <property type="match status" value="1"/>
</dbReference>
<keyword evidence="5" id="KW-0282">Flagellum</keyword>